<dbReference type="GO" id="GO:1990429">
    <property type="term" value="C:peroxisomal importomer complex"/>
    <property type="evidence" value="ECO:0007669"/>
    <property type="project" value="TreeGrafter"/>
</dbReference>
<comment type="function">
    <text evidence="10">Component of the PEX13-PEX14 docking complex, a translocon channel that specifically mediates the import of peroxisomal cargo proteins bound to PEX5 receptor. The PEX13-PEX14 docking complex forms a large import pore which can be opened to a diameter of about 9 nm. Mechanistically, PEX5 receptor along with cargo proteins associates with the PEX14 subunit of the PEX13-PEX14 docking complex in the cytosol, leading to the insertion of the receptor into the organelle membrane with the concomitant translocation of the cargo into the peroxisome matrix.</text>
</comment>
<evidence type="ECO:0000256" key="2">
    <source>
        <dbReference type="ARBA" id="ARBA00022448"/>
    </source>
</evidence>
<keyword evidence="11" id="KW-0175">Coiled coil</keyword>
<evidence type="ECO:0000256" key="4">
    <source>
        <dbReference type="ARBA" id="ARBA00023010"/>
    </source>
</evidence>
<keyword evidence="5 10" id="KW-0472">Membrane</keyword>
<dbReference type="GO" id="GO:0005778">
    <property type="term" value="C:peroxisomal membrane"/>
    <property type="evidence" value="ECO:0007669"/>
    <property type="project" value="UniProtKB-SubCell"/>
</dbReference>
<dbReference type="GO" id="GO:0016560">
    <property type="term" value="P:protein import into peroxisome matrix, docking"/>
    <property type="evidence" value="ECO:0007669"/>
    <property type="project" value="UniProtKB-UniRule"/>
</dbReference>
<evidence type="ECO:0000256" key="10">
    <source>
        <dbReference type="RuleBase" id="RU367032"/>
    </source>
</evidence>
<evidence type="ECO:0000256" key="11">
    <source>
        <dbReference type="SAM" id="Coils"/>
    </source>
</evidence>
<keyword evidence="6 10" id="KW-0576">Peroxisome</keyword>
<dbReference type="InterPro" id="IPR036388">
    <property type="entry name" value="WH-like_DNA-bd_sf"/>
</dbReference>
<dbReference type="GO" id="GO:0005102">
    <property type="term" value="F:signaling receptor binding"/>
    <property type="evidence" value="ECO:0007669"/>
    <property type="project" value="TreeGrafter"/>
</dbReference>
<feature type="compositionally biased region" description="Low complexity" evidence="12">
    <location>
        <begin position="331"/>
        <end position="342"/>
    </location>
</feature>
<evidence type="ECO:0000256" key="3">
    <source>
        <dbReference type="ARBA" id="ARBA00022927"/>
    </source>
</evidence>
<dbReference type="OrthoDB" id="5549158at2759"/>
<evidence type="ECO:0000313" key="15">
    <source>
        <dbReference type="Proteomes" id="UP000326924"/>
    </source>
</evidence>
<evidence type="ECO:0000313" key="14">
    <source>
        <dbReference type="EMBL" id="KAA8914276.1"/>
    </source>
</evidence>
<feature type="region of interest" description="Disordered" evidence="12">
    <location>
        <begin position="63"/>
        <end position="91"/>
    </location>
</feature>
<dbReference type="PANTHER" id="PTHR23058">
    <property type="entry name" value="PEROXISOMAL MEMBRANE PROTEIN PEX14"/>
    <property type="match status" value="1"/>
</dbReference>
<keyword evidence="2 10" id="KW-0813">Transport</keyword>
<name>A0A5J5FAS7_9PEZI</name>
<dbReference type="Gene3D" id="1.10.10.10">
    <property type="entry name" value="Winged helix-like DNA-binding domain superfamily/Winged helix DNA-binding domain"/>
    <property type="match status" value="1"/>
</dbReference>
<dbReference type="FunCoup" id="A0A5J5FAS7">
    <property type="interactions" value="60"/>
</dbReference>
<dbReference type="Proteomes" id="UP000326924">
    <property type="component" value="Unassembled WGS sequence"/>
</dbReference>
<keyword evidence="3 10" id="KW-0653">Protein transport</keyword>
<dbReference type="EMBL" id="VXIS01000007">
    <property type="protein sequence ID" value="KAA8914276.1"/>
    <property type="molecule type" value="Genomic_DNA"/>
</dbReference>
<gene>
    <name evidence="14" type="ORF">FN846DRAFT_927263</name>
</gene>
<sequence>MREDLISSAVILSDPTVASSPLEKRVAFLRSKNLTNEEIDAALRRVGESPAAISSVVSSTHSVPASYAAPPPPPPYSPGYYAPQQQQQHAPPIPARDWRDWFIMATVSGGVGYGLYYLTKRYVYPLIAPPTPPALEADKQSIDAKFTEAFDILDTLKNDTAALKSAEEDRKARVDAALEEVESVVQDLKNAGKRREDESKRVGDEVRGLRDLIPKALEGQKESQKKALEDLQSELKSLKQLVMNRTAPARPSYVPSGAIGTPPLDPGAVTNGTSSSAAAQALGTGGNAIGGLAGKDSPTPAVPSSFRGMGAGLGGKPSIPAWQMAASRANSTPPAVSSPSATGKSDAAPDAPAP</sequence>
<feature type="coiled-coil region" evidence="11">
    <location>
        <begin position="171"/>
        <end position="241"/>
    </location>
</feature>
<comment type="caution">
    <text evidence="14">The sequence shown here is derived from an EMBL/GenBank/DDBJ whole genome shotgun (WGS) entry which is preliminary data.</text>
</comment>
<evidence type="ECO:0000256" key="8">
    <source>
        <dbReference type="ARBA" id="ARBA00029691"/>
    </source>
</evidence>
<dbReference type="InParanoid" id="A0A5J5FAS7"/>
<feature type="region of interest" description="Disordered" evidence="12">
    <location>
        <begin position="289"/>
        <end position="354"/>
    </location>
</feature>
<proteinExistence type="inferred from homology"/>
<evidence type="ECO:0000256" key="6">
    <source>
        <dbReference type="ARBA" id="ARBA00023140"/>
    </source>
</evidence>
<feature type="domain" description="Peroxisome membrane anchor protein Pex14p N-terminal" evidence="13">
    <location>
        <begin position="2"/>
        <end position="45"/>
    </location>
</feature>
<dbReference type="PANTHER" id="PTHR23058:SF0">
    <property type="entry name" value="PEROXISOMAL MEMBRANE PROTEIN PEX14"/>
    <property type="match status" value="1"/>
</dbReference>
<protein>
    <recommendedName>
        <fullName evidence="7 10">Peroxisomal membrane protein PEX14</fullName>
    </recommendedName>
    <alternativeName>
        <fullName evidence="8 10">Peroxin-14</fullName>
    </alternativeName>
</protein>
<evidence type="ECO:0000256" key="5">
    <source>
        <dbReference type="ARBA" id="ARBA00023136"/>
    </source>
</evidence>
<dbReference type="Pfam" id="PF04695">
    <property type="entry name" value="Pex14_N"/>
    <property type="match status" value="1"/>
</dbReference>
<feature type="compositionally biased region" description="Low complexity" evidence="12">
    <location>
        <begin position="78"/>
        <end position="90"/>
    </location>
</feature>
<keyword evidence="4" id="KW-0811">Translocation</keyword>
<comment type="similarity">
    <text evidence="1 10">Belongs to the peroxin-14 family.</text>
</comment>
<dbReference type="InterPro" id="IPR006785">
    <property type="entry name" value="Pex14_N"/>
</dbReference>
<dbReference type="AlphaFoldDB" id="A0A5J5FAS7"/>
<keyword evidence="15" id="KW-1185">Reference proteome</keyword>
<evidence type="ECO:0000256" key="7">
    <source>
        <dbReference type="ARBA" id="ARBA00029502"/>
    </source>
</evidence>
<evidence type="ECO:0000256" key="1">
    <source>
        <dbReference type="ARBA" id="ARBA00005443"/>
    </source>
</evidence>
<organism evidence="14 15">
    <name type="scientific">Sphaerosporella brunnea</name>
    <dbReference type="NCBI Taxonomy" id="1250544"/>
    <lineage>
        <taxon>Eukaryota</taxon>
        <taxon>Fungi</taxon>
        <taxon>Dikarya</taxon>
        <taxon>Ascomycota</taxon>
        <taxon>Pezizomycotina</taxon>
        <taxon>Pezizomycetes</taxon>
        <taxon>Pezizales</taxon>
        <taxon>Pyronemataceae</taxon>
        <taxon>Sphaerosporella</taxon>
    </lineage>
</organism>
<comment type="subcellular location">
    <subcellularLocation>
        <location evidence="9 10">Peroxisome membrane</location>
    </subcellularLocation>
</comment>
<accession>A0A5J5FAS7</accession>
<reference evidence="14 15" key="1">
    <citation type="submission" date="2019-09" db="EMBL/GenBank/DDBJ databases">
        <title>Draft genome of the ectomycorrhizal ascomycete Sphaerosporella brunnea.</title>
        <authorList>
            <consortium name="DOE Joint Genome Institute"/>
            <person name="Benucci G.M."/>
            <person name="Marozzi G."/>
            <person name="Antonielli L."/>
            <person name="Sanchez S."/>
            <person name="Marco P."/>
            <person name="Wang X."/>
            <person name="Falini L.B."/>
            <person name="Barry K."/>
            <person name="Haridas S."/>
            <person name="Lipzen A."/>
            <person name="Labutti K."/>
            <person name="Grigoriev I.V."/>
            <person name="Murat C."/>
            <person name="Martin F."/>
            <person name="Albertini E."/>
            <person name="Donnini D."/>
            <person name="Bonito G."/>
        </authorList>
    </citation>
    <scope>NUCLEOTIDE SEQUENCE [LARGE SCALE GENOMIC DNA]</scope>
    <source>
        <strain evidence="14 15">Sb_GMNB300</strain>
    </source>
</reference>
<evidence type="ECO:0000256" key="12">
    <source>
        <dbReference type="SAM" id="MobiDB-lite"/>
    </source>
</evidence>
<evidence type="ECO:0000259" key="13">
    <source>
        <dbReference type="Pfam" id="PF04695"/>
    </source>
</evidence>
<dbReference type="InterPro" id="IPR025655">
    <property type="entry name" value="PEX14"/>
</dbReference>
<evidence type="ECO:0000256" key="9">
    <source>
        <dbReference type="ARBA" id="ARBA00046271"/>
    </source>
</evidence>